<feature type="domain" description="NADH-ubiquinone oxidoreductase 51kDa subunit iron-sulphur binding" evidence="6">
    <location>
        <begin position="320"/>
        <end position="365"/>
    </location>
</feature>
<name>A0A917UBB4_9ACTN</name>
<evidence type="ECO:0000256" key="3">
    <source>
        <dbReference type="ARBA" id="ARBA00022723"/>
    </source>
</evidence>
<evidence type="ECO:0000259" key="6">
    <source>
        <dbReference type="SMART" id="SM00928"/>
    </source>
</evidence>
<keyword evidence="3" id="KW-0479">Metal-binding</keyword>
<reference evidence="7" key="1">
    <citation type="journal article" date="2014" name="Int. J. Syst. Evol. Microbiol.">
        <title>Complete genome sequence of Corynebacterium casei LMG S-19264T (=DSM 44701T), isolated from a smear-ripened cheese.</title>
        <authorList>
            <consortium name="US DOE Joint Genome Institute (JGI-PGF)"/>
            <person name="Walter F."/>
            <person name="Albersmeier A."/>
            <person name="Kalinowski J."/>
            <person name="Ruckert C."/>
        </authorList>
    </citation>
    <scope>NUCLEOTIDE SEQUENCE</scope>
    <source>
        <strain evidence="7">JCM 19831</strain>
    </source>
</reference>
<keyword evidence="8" id="KW-1185">Reference proteome</keyword>
<evidence type="ECO:0000256" key="4">
    <source>
        <dbReference type="ARBA" id="ARBA00023004"/>
    </source>
</evidence>
<dbReference type="Pfam" id="PF10589">
    <property type="entry name" value="NADH_4Fe-4S"/>
    <property type="match status" value="1"/>
</dbReference>
<dbReference type="Proteomes" id="UP000642070">
    <property type="component" value="Unassembled WGS sequence"/>
</dbReference>
<dbReference type="InterPro" id="IPR011538">
    <property type="entry name" value="Nuo51_FMN-bd"/>
</dbReference>
<dbReference type="Gene3D" id="3.10.20.600">
    <property type="match status" value="1"/>
</dbReference>
<organism evidence="7 8">
    <name type="scientific">Dactylosporangium sucinum</name>
    <dbReference type="NCBI Taxonomy" id="1424081"/>
    <lineage>
        <taxon>Bacteria</taxon>
        <taxon>Bacillati</taxon>
        <taxon>Actinomycetota</taxon>
        <taxon>Actinomycetes</taxon>
        <taxon>Micromonosporales</taxon>
        <taxon>Micromonosporaceae</taxon>
        <taxon>Dactylosporangium</taxon>
    </lineage>
</organism>
<comment type="similarity">
    <text evidence="1">Belongs to the complex I 51 kDa subunit family.</text>
</comment>
<dbReference type="InterPro" id="IPR037207">
    <property type="entry name" value="Nuop51_4Fe4S-bd_sf"/>
</dbReference>
<evidence type="ECO:0000256" key="5">
    <source>
        <dbReference type="ARBA" id="ARBA00023014"/>
    </source>
</evidence>
<dbReference type="SUPFAM" id="SSF142984">
    <property type="entry name" value="Nqo1 middle domain-like"/>
    <property type="match status" value="1"/>
</dbReference>
<dbReference type="InterPro" id="IPR037225">
    <property type="entry name" value="Nuo51_FMN-bd_sf"/>
</dbReference>
<dbReference type="SMART" id="SM00928">
    <property type="entry name" value="NADH_4Fe-4S"/>
    <property type="match status" value="1"/>
</dbReference>
<dbReference type="Gene3D" id="3.40.50.11540">
    <property type="entry name" value="NADH-ubiquinone oxidoreductase 51kDa subunit"/>
    <property type="match status" value="1"/>
</dbReference>
<keyword evidence="5" id="KW-0411">Iron-sulfur</keyword>
<keyword evidence="2" id="KW-0004">4Fe-4S</keyword>
<dbReference type="GO" id="GO:0051539">
    <property type="term" value="F:4 iron, 4 sulfur cluster binding"/>
    <property type="evidence" value="ECO:0007669"/>
    <property type="project" value="UniProtKB-KW"/>
</dbReference>
<dbReference type="Gene3D" id="1.20.1440.230">
    <property type="entry name" value="NADH-ubiquinone oxidoreductase 51kDa subunit, iron-sulphur binding domain"/>
    <property type="match status" value="1"/>
</dbReference>
<evidence type="ECO:0000313" key="8">
    <source>
        <dbReference type="Proteomes" id="UP000642070"/>
    </source>
</evidence>
<dbReference type="GO" id="GO:0046872">
    <property type="term" value="F:metal ion binding"/>
    <property type="evidence" value="ECO:0007669"/>
    <property type="project" value="UniProtKB-KW"/>
</dbReference>
<evidence type="ECO:0000256" key="1">
    <source>
        <dbReference type="ARBA" id="ARBA00007523"/>
    </source>
</evidence>
<dbReference type="PANTHER" id="PTHR43578:SF3">
    <property type="entry name" value="NADH-QUINONE OXIDOREDUCTASE SUBUNIT F"/>
    <property type="match status" value="1"/>
</dbReference>
<accession>A0A917UBB4</accession>
<protein>
    <submittedName>
        <fullName evidence="7">NADH dehydrogenase</fullName>
    </submittedName>
</protein>
<reference evidence="7" key="2">
    <citation type="submission" date="2020-09" db="EMBL/GenBank/DDBJ databases">
        <authorList>
            <person name="Sun Q."/>
            <person name="Ohkuma M."/>
        </authorList>
    </citation>
    <scope>NUCLEOTIDE SEQUENCE</scope>
    <source>
        <strain evidence="7">JCM 19831</strain>
    </source>
</reference>
<gene>
    <name evidence="7" type="ORF">GCM10007977_091330</name>
</gene>
<dbReference type="PANTHER" id="PTHR43578">
    <property type="entry name" value="NADH-QUINONE OXIDOREDUCTASE SUBUNIT F"/>
    <property type="match status" value="1"/>
</dbReference>
<comment type="caution">
    <text evidence="7">The sequence shown here is derived from an EMBL/GenBank/DDBJ whole genome shotgun (WGS) entry which is preliminary data.</text>
</comment>
<dbReference type="SUPFAM" id="SSF140490">
    <property type="entry name" value="Nqo1C-terminal domain-like"/>
    <property type="match status" value="1"/>
</dbReference>
<dbReference type="AlphaFoldDB" id="A0A917UBB4"/>
<proteinExistence type="inferred from homology"/>
<dbReference type="Pfam" id="PF01512">
    <property type="entry name" value="Complex1_51K"/>
    <property type="match status" value="1"/>
</dbReference>
<dbReference type="EMBL" id="BMPI01000070">
    <property type="protein sequence ID" value="GGM75472.1"/>
    <property type="molecule type" value="Genomic_DNA"/>
</dbReference>
<evidence type="ECO:0000313" key="7">
    <source>
        <dbReference type="EMBL" id="GGM75472.1"/>
    </source>
</evidence>
<dbReference type="RefSeq" id="WP_190256345.1">
    <property type="nucleotide sequence ID" value="NZ_BMPI01000070.1"/>
</dbReference>
<evidence type="ECO:0000256" key="2">
    <source>
        <dbReference type="ARBA" id="ARBA00022485"/>
    </source>
</evidence>
<dbReference type="SUPFAM" id="SSF142019">
    <property type="entry name" value="Nqo1 FMN-binding domain-like"/>
    <property type="match status" value="1"/>
</dbReference>
<keyword evidence="4" id="KW-0408">Iron</keyword>
<dbReference type="InterPro" id="IPR019575">
    <property type="entry name" value="Nuop51_4Fe4S-bd"/>
</dbReference>
<sequence length="432" mass="45091">MSLTADAHVAPKVATFPEVGARLVAGVAAREDLEQYRSTGGYAAVHDAERLLDAVEAAALRGRGGAAFPTSRKIETVRTGRGIPVVVANGEEGEPASVKDRWLLRNRPHLVLDGLRLAALMAGSEDVHVYVSDQAGAASVRLAAQELSGTGVWDVDVTVTVVDPAYVAGEETAVVRALNGGPALPMDKPPRPFEEGVAGRPTLVNNVETLANLPLIQRLGAAGYREAGTAASPGTFLLTLTGCAATGLYEIPFGETLRSVLSWLGEDHRSVAGVLMGGYFSGVLGPHALDVALDYDSMRAVESGLGCGAVGVISRDTCPVAVSAAVLAYFARENAGQCGSCFNGTAAMSAVLDALVEHRAGTDDMERLIRWSTFLRGRGACGTLDGATNVAASLLREFPDLVSRHLHGLCDLCDSGRRVTDPPFAVILPPRS</sequence>